<accession>A0A0N4T9H5</accession>
<dbReference type="Proteomes" id="UP000278627">
    <property type="component" value="Unassembled WGS sequence"/>
</dbReference>
<dbReference type="WBParaSite" id="BPAG_0000486201-mRNA-1">
    <property type="protein sequence ID" value="BPAG_0000486201-mRNA-1"/>
    <property type="gene ID" value="BPAG_0000486201"/>
</dbReference>
<protein>
    <submittedName>
        <fullName evidence="1 3">Uncharacterized protein</fullName>
    </submittedName>
</protein>
<proteinExistence type="predicted"/>
<reference evidence="3" key="1">
    <citation type="submission" date="2017-02" db="UniProtKB">
        <authorList>
            <consortium name="WormBaseParasite"/>
        </authorList>
    </citation>
    <scope>IDENTIFICATION</scope>
</reference>
<gene>
    <name evidence="1" type="ORF">BPAG_LOCUS4826</name>
</gene>
<dbReference type="STRING" id="6280.A0A0N4T9H5"/>
<evidence type="ECO:0000313" key="2">
    <source>
        <dbReference type="Proteomes" id="UP000278627"/>
    </source>
</evidence>
<name>A0A0N4T9H5_BRUPA</name>
<reference evidence="1 2" key="2">
    <citation type="submission" date="2018-11" db="EMBL/GenBank/DDBJ databases">
        <authorList>
            <consortium name="Pathogen Informatics"/>
        </authorList>
    </citation>
    <scope>NUCLEOTIDE SEQUENCE [LARGE SCALE GENOMIC DNA]</scope>
</reference>
<sequence length="51" mass="5676">MPEMATIRDSMRMGASKVAGKLSSLSNSVAYYLADLTKLKRPKALFQRTKI</sequence>
<evidence type="ECO:0000313" key="3">
    <source>
        <dbReference type="WBParaSite" id="BPAG_0000486201-mRNA-1"/>
    </source>
</evidence>
<organism evidence="3">
    <name type="scientific">Brugia pahangi</name>
    <name type="common">Filarial nematode worm</name>
    <dbReference type="NCBI Taxonomy" id="6280"/>
    <lineage>
        <taxon>Eukaryota</taxon>
        <taxon>Metazoa</taxon>
        <taxon>Ecdysozoa</taxon>
        <taxon>Nematoda</taxon>
        <taxon>Chromadorea</taxon>
        <taxon>Rhabditida</taxon>
        <taxon>Spirurina</taxon>
        <taxon>Spiruromorpha</taxon>
        <taxon>Filarioidea</taxon>
        <taxon>Onchocercidae</taxon>
        <taxon>Brugia</taxon>
    </lineage>
</organism>
<dbReference type="AlphaFoldDB" id="A0A0N4T9H5"/>
<dbReference type="EMBL" id="UZAD01002760">
    <property type="protein sequence ID" value="VDN86012.1"/>
    <property type="molecule type" value="Genomic_DNA"/>
</dbReference>
<evidence type="ECO:0000313" key="1">
    <source>
        <dbReference type="EMBL" id="VDN86012.1"/>
    </source>
</evidence>
<keyword evidence="2" id="KW-1185">Reference proteome</keyword>